<evidence type="ECO:0000256" key="3">
    <source>
        <dbReference type="ARBA" id="ARBA00022679"/>
    </source>
</evidence>
<accession>A0A5J9VIA5</accession>
<dbReference type="OrthoDB" id="689277at2759"/>
<organism evidence="12 13">
    <name type="scientific">Eragrostis curvula</name>
    <name type="common">weeping love grass</name>
    <dbReference type="NCBI Taxonomy" id="38414"/>
    <lineage>
        <taxon>Eukaryota</taxon>
        <taxon>Viridiplantae</taxon>
        <taxon>Streptophyta</taxon>
        <taxon>Embryophyta</taxon>
        <taxon>Tracheophyta</taxon>
        <taxon>Spermatophyta</taxon>
        <taxon>Magnoliopsida</taxon>
        <taxon>Liliopsida</taxon>
        <taxon>Poales</taxon>
        <taxon>Poaceae</taxon>
        <taxon>PACMAD clade</taxon>
        <taxon>Chloridoideae</taxon>
        <taxon>Eragrostideae</taxon>
        <taxon>Eragrostidinae</taxon>
        <taxon>Eragrostis</taxon>
    </lineage>
</organism>
<dbReference type="Gene3D" id="3.30.200.20">
    <property type="entry name" value="Phosphorylase Kinase, domain 1"/>
    <property type="match status" value="1"/>
</dbReference>
<comment type="caution">
    <text evidence="12">The sequence shown here is derived from an EMBL/GenBank/DDBJ whole genome shotgun (WGS) entry which is preliminary data.</text>
</comment>
<dbReference type="PROSITE" id="PS50011">
    <property type="entry name" value="PROTEIN_KINASE_DOM"/>
    <property type="match status" value="1"/>
</dbReference>
<feature type="binding site" evidence="9">
    <location>
        <position position="55"/>
    </location>
    <ligand>
        <name>ATP</name>
        <dbReference type="ChEBI" id="CHEBI:30616"/>
    </ligand>
</feature>
<dbReference type="FunFam" id="3.30.200.20:FF:000465">
    <property type="entry name" value="Cysteine-rich receptor-like protein kinase 6"/>
    <property type="match status" value="1"/>
</dbReference>
<evidence type="ECO:0000256" key="5">
    <source>
        <dbReference type="ARBA" id="ARBA00022777"/>
    </source>
</evidence>
<evidence type="ECO:0000256" key="6">
    <source>
        <dbReference type="ARBA" id="ARBA00022840"/>
    </source>
</evidence>
<dbReference type="EMBL" id="RWGY01000009">
    <property type="protein sequence ID" value="TVU35929.1"/>
    <property type="molecule type" value="Genomic_DNA"/>
</dbReference>
<feature type="non-terminal residue" evidence="12">
    <location>
        <position position="354"/>
    </location>
</feature>
<evidence type="ECO:0000259" key="11">
    <source>
        <dbReference type="PROSITE" id="PS50011"/>
    </source>
</evidence>
<evidence type="ECO:0000256" key="4">
    <source>
        <dbReference type="ARBA" id="ARBA00022741"/>
    </source>
</evidence>
<dbReference type="Proteomes" id="UP000324897">
    <property type="component" value="Unassembled WGS sequence"/>
</dbReference>
<dbReference type="InterPro" id="IPR017441">
    <property type="entry name" value="Protein_kinase_ATP_BS"/>
</dbReference>
<dbReference type="Gene3D" id="1.10.510.10">
    <property type="entry name" value="Transferase(Phosphotransferase) domain 1"/>
    <property type="match status" value="1"/>
</dbReference>
<dbReference type="SUPFAM" id="SSF56112">
    <property type="entry name" value="Protein kinase-like (PK-like)"/>
    <property type="match status" value="1"/>
</dbReference>
<evidence type="ECO:0000256" key="8">
    <source>
        <dbReference type="ARBA" id="ARBA00048679"/>
    </source>
</evidence>
<comment type="catalytic activity">
    <reaction evidence="8">
        <text>L-seryl-[protein] + ATP = O-phospho-L-seryl-[protein] + ADP + H(+)</text>
        <dbReference type="Rhea" id="RHEA:17989"/>
        <dbReference type="Rhea" id="RHEA-COMP:9863"/>
        <dbReference type="Rhea" id="RHEA-COMP:11604"/>
        <dbReference type="ChEBI" id="CHEBI:15378"/>
        <dbReference type="ChEBI" id="CHEBI:29999"/>
        <dbReference type="ChEBI" id="CHEBI:30616"/>
        <dbReference type="ChEBI" id="CHEBI:83421"/>
        <dbReference type="ChEBI" id="CHEBI:456216"/>
        <dbReference type="EC" id="2.7.11.1"/>
    </reaction>
</comment>
<dbReference type="PROSITE" id="PS00107">
    <property type="entry name" value="PROTEIN_KINASE_ATP"/>
    <property type="match status" value="1"/>
</dbReference>
<dbReference type="InterPro" id="IPR000719">
    <property type="entry name" value="Prot_kinase_dom"/>
</dbReference>
<dbReference type="GO" id="GO:0004674">
    <property type="term" value="F:protein serine/threonine kinase activity"/>
    <property type="evidence" value="ECO:0007669"/>
    <property type="project" value="UniProtKB-KW"/>
</dbReference>
<evidence type="ECO:0000313" key="13">
    <source>
        <dbReference type="Proteomes" id="UP000324897"/>
    </source>
</evidence>
<keyword evidence="3" id="KW-0808">Transferase</keyword>
<comment type="catalytic activity">
    <reaction evidence="7">
        <text>L-threonyl-[protein] + ATP = O-phospho-L-threonyl-[protein] + ADP + H(+)</text>
        <dbReference type="Rhea" id="RHEA:46608"/>
        <dbReference type="Rhea" id="RHEA-COMP:11060"/>
        <dbReference type="Rhea" id="RHEA-COMP:11605"/>
        <dbReference type="ChEBI" id="CHEBI:15378"/>
        <dbReference type="ChEBI" id="CHEBI:30013"/>
        <dbReference type="ChEBI" id="CHEBI:30616"/>
        <dbReference type="ChEBI" id="CHEBI:61977"/>
        <dbReference type="ChEBI" id="CHEBI:456216"/>
        <dbReference type="EC" id="2.7.11.1"/>
    </reaction>
</comment>
<keyword evidence="4 9" id="KW-0547">Nucleotide-binding</keyword>
<comment type="similarity">
    <text evidence="10">Belongs to the protein kinase superfamily.</text>
</comment>
<protein>
    <recommendedName>
        <fullName evidence="1">non-specific serine/threonine protein kinase</fullName>
        <ecNumber evidence="1">2.7.11.1</ecNumber>
    </recommendedName>
</protein>
<evidence type="ECO:0000256" key="1">
    <source>
        <dbReference type="ARBA" id="ARBA00012513"/>
    </source>
</evidence>
<evidence type="ECO:0000256" key="7">
    <source>
        <dbReference type="ARBA" id="ARBA00047899"/>
    </source>
</evidence>
<keyword evidence="5" id="KW-0418">Kinase</keyword>
<dbReference type="FunFam" id="1.10.510.10:FF:001023">
    <property type="entry name" value="Os07g0541700 protein"/>
    <property type="match status" value="1"/>
</dbReference>
<reference evidence="12 13" key="1">
    <citation type="journal article" date="2019" name="Sci. Rep.">
        <title>A high-quality genome of Eragrostis curvula grass provides insights into Poaceae evolution and supports new strategies to enhance forage quality.</title>
        <authorList>
            <person name="Carballo J."/>
            <person name="Santos B.A.C.M."/>
            <person name="Zappacosta D."/>
            <person name="Garbus I."/>
            <person name="Selva J.P."/>
            <person name="Gallo C.A."/>
            <person name="Diaz A."/>
            <person name="Albertini E."/>
            <person name="Caccamo M."/>
            <person name="Echenique V."/>
        </authorList>
    </citation>
    <scope>NUCLEOTIDE SEQUENCE [LARGE SCALE GENOMIC DNA]</scope>
    <source>
        <strain evidence="13">cv. Victoria</strain>
        <tissue evidence="12">Leaf</tissue>
    </source>
</reference>
<feature type="non-terminal residue" evidence="12">
    <location>
        <position position="1"/>
    </location>
</feature>
<evidence type="ECO:0000256" key="10">
    <source>
        <dbReference type="RuleBase" id="RU000304"/>
    </source>
</evidence>
<dbReference type="InterPro" id="IPR011009">
    <property type="entry name" value="Kinase-like_dom_sf"/>
</dbReference>
<keyword evidence="13" id="KW-1185">Reference proteome</keyword>
<gene>
    <name evidence="12" type="ORF">EJB05_17836</name>
</gene>
<dbReference type="Gramene" id="TVU35929">
    <property type="protein sequence ID" value="TVU35929"/>
    <property type="gene ID" value="EJB05_17836"/>
</dbReference>
<dbReference type="AlphaFoldDB" id="A0A5J9VIA5"/>
<keyword evidence="2 10" id="KW-0723">Serine/threonine-protein kinase</keyword>
<dbReference type="EC" id="2.7.11.1" evidence="1"/>
<feature type="domain" description="Protein kinase" evidence="11">
    <location>
        <begin position="27"/>
        <end position="315"/>
    </location>
</feature>
<evidence type="ECO:0000256" key="9">
    <source>
        <dbReference type="PROSITE-ProRule" id="PRU10141"/>
    </source>
</evidence>
<proteinExistence type="inferred from homology"/>
<dbReference type="SMART" id="SM00220">
    <property type="entry name" value="S_TKc"/>
    <property type="match status" value="1"/>
</dbReference>
<dbReference type="PANTHER" id="PTHR45707:SF76">
    <property type="entry name" value="PROTEIN KINASE DOMAIN-CONTAINING PROTEIN"/>
    <property type="match status" value="1"/>
</dbReference>
<evidence type="ECO:0000313" key="12">
    <source>
        <dbReference type="EMBL" id="TVU35929.1"/>
    </source>
</evidence>
<dbReference type="PIRSF" id="PIRSF000654">
    <property type="entry name" value="Integrin-linked_kinase"/>
    <property type="match status" value="1"/>
</dbReference>
<dbReference type="PANTHER" id="PTHR45707">
    <property type="entry name" value="C2 CALCIUM/LIPID-BINDING PLANT PHOSPHORIBOSYLTRANSFERASE FAMILY PROTEIN"/>
    <property type="match status" value="1"/>
</dbReference>
<evidence type="ECO:0000256" key="2">
    <source>
        <dbReference type="ARBA" id="ARBA00022527"/>
    </source>
</evidence>
<dbReference type="InterPro" id="IPR008271">
    <property type="entry name" value="Ser/Thr_kinase_AS"/>
</dbReference>
<dbReference type="GO" id="GO:0005524">
    <property type="term" value="F:ATP binding"/>
    <property type="evidence" value="ECO:0007669"/>
    <property type="project" value="UniProtKB-UniRule"/>
</dbReference>
<dbReference type="Pfam" id="PF00069">
    <property type="entry name" value="Pkinase"/>
    <property type="match status" value="1"/>
</dbReference>
<name>A0A5J9VIA5_9POAL</name>
<dbReference type="PROSITE" id="PS00108">
    <property type="entry name" value="PROTEIN_KINASE_ST"/>
    <property type="match status" value="1"/>
</dbReference>
<keyword evidence="6 9" id="KW-0067">ATP-binding</keyword>
<sequence length="354" mass="41176">MEKTSCRTSDGPWKLSFKLIKKITHCFSEELKLGSGTFGQVYKGVLEDGEEIAVKMLRFMPGVDDQQFQNEFENLKRLKHENIVRLQGFCDESEETVALHEGKLVRCEEIHRALILEYMPNGSLGKFLSDEYLRKKWPIRYRIIKGICEGLKYLHEELEVPILHLDLKPDNILLDQEMVPKIADFGLSRLIGEGNTKRTLSPLGTLGYLPPEFINSGIISKQYDIYSLGVIMMRIIVGLECYSDIPDRDSPEFVEHVHNNWRRSLEEIPNYASVEPDCKQVRACIEIAVNCMDKVRRKRPQIKDIVNKLNDIEHFSSQQQHLETTDISNTQWIHTRQQTREEGLQPLHDQQHWM</sequence>